<sequence>MSFAAAARVFKTCRPLLAPSKSAAAASIPAKPAKKAKAAPKPKPDAPKKASGILKQVAVSPELCSFLGVPEASRTEAVKKIWAHIKEHQLQNPANKKEIICDDKLKTIFAQKEKVGMLEIAKLLSPHFNKSG</sequence>
<evidence type="ECO:0000313" key="5">
    <source>
        <dbReference type="Proteomes" id="UP001154282"/>
    </source>
</evidence>
<gene>
    <name evidence="3" type="ORF">LITE_LOCUS4597</name>
    <name evidence="4" type="ORF">LITE_LOCUS4670</name>
</gene>
<dbReference type="InterPro" id="IPR019835">
    <property type="entry name" value="SWIB_domain"/>
</dbReference>
<dbReference type="EMBL" id="CAMGYJ010000002">
    <property type="protein sequence ID" value="CAI0385130.1"/>
    <property type="molecule type" value="Genomic_DNA"/>
</dbReference>
<dbReference type="EMBL" id="CAMGYJ010000002">
    <property type="protein sequence ID" value="CAI0384956.1"/>
    <property type="molecule type" value="Genomic_DNA"/>
</dbReference>
<proteinExistence type="predicted"/>
<comment type="caution">
    <text evidence="4">The sequence shown here is derived from an EMBL/GenBank/DDBJ whole genome shotgun (WGS) entry which is preliminary data.</text>
</comment>
<evidence type="ECO:0000313" key="4">
    <source>
        <dbReference type="EMBL" id="CAI0385130.1"/>
    </source>
</evidence>
<reference evidence="4" key="1">
    <citation type="submission" date="2022-08" db="EMBL/GenBank/DDBJ databases">
        <authorList>
            <person name="Gutierrez-Valencia J."/>
        </authorList>
    </citation>
    <scope>NUCLEOTIDE SEQUENCE</scope>
</reference>
<dbReference type="Gene3D" id="1.10.245.10">
    <property type="entry name" value="SWIB/MDM2 domain"/>
    <property type="match status" value="1"/>
</dbReference>
<protein>
    <recommendedName>
        <fullName evidence="2">DM2 domain-containing protein</fullName>
    </recommendedName>
</protein>
<dbReference type="Proteomes" id="UP001154282">
    <property type="component" value="Unassembled WGS sequence"/>
</dbReference>
<feature type="region of interest" description="Disordered" evidence="1">
    <location>
        <begin position="20"/>
        <end position="49"/>
    </location>
</feature>
<keyword evidence="5" id="KW-1185">Reference proteome</keyword>
<dbReference type="AlphaFoldDB" id="A0AAV0HLQ5"/>
<dbReference type="SMART" id="SM00151">
    <property type="entry name" value="SWIB"/>
    <property type="match status" value="1"/>
</dbReference>
<dbReference type="Pfam" id="PF02201">
    <property type="entry name" value="SWIB"/>
    <property type="match status" value="1"/>
</dbReference>
<dbReference type="CDD" id="cd10567">
    <property type="entry name" value="SWIB-MDM2_like"/>
    <property type="match status" value="1"/>
</dbReference>
<dbReference type="PANTHER" id="PTHR13844">
    <property type="entry name" value="SWI/SNF-RELATED MATRIX-ASSOCIATED ACTIN-DEPENDENT REGULATOR OF CHROMATIN SUBFAMILY D"/>
    <property type="match status" value="1"/>
</dbReference>
<feature type="domain" description="DM2" evidence="2">
    <location>
        <begin position="52"/>
        <end position="130"/>
    </location>
</feature>
<name>A0AAV0HLQ5_9ROSI</name>
<evidence type="ECO:0000256" key="1">
    <source>
        <dbReference type="SAM" id="MobiDB-lite"/>
    </source>
</evidence>
<accession>A0AAV0HLQ5</accession>
<feature type="compositionally biased region" description="Low complexity" evidence="1">
    <location>
        <begin position="20"/>
        <end position="31"/>
    </location>
</feature>
<evidence type="ECO:0000313" key="3">
    <source>
        <dbReference type="EMBL" id="CAI0384956.1"/>
    </source>
</evidence>
<dbReference type="PROSITE" id="PS51925">
    <property type="entry name" value="SWIB_MDM2"/>
    <property type="match status" value="1"/>
</dbReference>
<organism evidence="4 5">
    <name type="scientific">Linum tenue</name>
    <dbReference type="NCBI Taxonomy" id="586396"/>
    <lineage>
        <taxon>Eukaryota</taxon>
        <taxon>Viridiplantae</taxon>
        <taxon>Streptophyta</taxon>
        <taxon>Embryophyta</taxon>
        <taxon>Tracheophyta</taxon>
        <taxon>Spermatophyta</taxon>
        <taxon>Magnoliopsida</taxon>
        <taxon>eudicotyledons</taxon>
        <taxon>Gunneridae</taxon>
        <taxon>Pentapetalae</taxon>
        <taxon>rosids</taxon>
        <taxon>fabids</taxon>
        <taxon>Malpighiales</taxon>
        <taxon>Linaceae</taxon>
        <taxon>Linum</taxon>
    </lineage>
</organism>
<dbReference type="InterPro" id="IPR036885">
    <property type="entry name" value="SWIB_MDM2_dom_sf"/>
</dbReference>
<evidence type="ECO:0000259" key="2">
    <source>
        <dbReference type="PROSITE" id="PS51925"/>
    </source>
</evidence>
<dbReference type="InterPro" id="IPR003121">
    <property type="entry name" value="SWIB_MDM2_domain"/>
</dbReference>
<dbReference type="SUPFAM" id="SSF47592">
    <property type="entry name" value="SWIB/MDM2 domain"/>
    <property type="match status" value="1"/>
</dbReference>